<accession>A0A919XNW4</accession>
<evidence type="ECO:0000259" key="10">
    <source>
        <dbReference type="PROSITE" id="PS50110"/>
    </source>
</evidence>
<comment type="caution">
    <text evidence="11">The sequence shown here is derived from an EMBL/GenBank/DDBJ whole genome shotgun (WGS) entry which is preliminary data.</text>
</comment>
<keyword evidence="6" id="KW-0238">DNA-binding</keyword>
<organism evidence="11 12">
    <name type="scientific">Paenibacillus albilobatus</name>
    <dbReference type="NCBI Taxonomy" id="2716884"/>
    <lineage>
        <taxon>Bacteria</taxon>
        <taxon>Bacillati</taxon>
        <taxon>Bacillota</taxon>
        <taxon>Bacilli</taxon>
        <taxon>Bacillales</taxon>
        <taxon>Paenibacillaceae</taxon>
        <taxon>Paenibacillus</taxon>
    </lineage>
</organism>
<evidence type="ECO:0000259" key="9">
    <source>
        <dbReference type="PROSITE" id="PS01124"/>
    </source>
</evidence>
<keyword evidence="12" id="KW-1185">Reference proteome</keyword>
<evidence type="ECO:0000256" key="7">
    <source>
        <dbReference type="ARBA" id="ARBA00023163"/>
    </source>
</evidence>
<evidence type="ECO:0000313" key="11">
    <source>
        <dbReference type="EMBL" id="GIO34087.1"/>
    </source>
</evidence>
<name>A0A919XNW4_9BACL</name>
<dbReference type="PROSITE" id="PS01124">
    <property type="entry name" value="HTH_ARAC_FAMILY_2"/>
    <property type="match status" value="1"/>
</dbReference>
<evidence type="ECO:0008006" key="13">
    <source>
        <dbReference type="Google" id="ProtNLM"/>
    </source>
</evidence>
<dbReference type="RefSeq" id="WP_160043415.1">
    <property type="nucleotide sequence ID" value="NZ_BORQ01000008.1"/>
</dbReference>
<dbReference type="InterPro" id="IPR018060">
    <property type="entry name" value="HTH_AraC"/>
</dbReference>
<dbReference type="Gene3D" id="1.10.10.60">
    <property type="entry name" value="Homeodomain-like"/>
    <property type="match status" value="2"/>
</dbReference>
<dbReference type="Pfam" id="PF00072">
    <property type="entry name" value="Response_reg"/>
    <property type="match status" value="1"/>
</dbReference>
<dbReference type="SUPFAM" id="SSF46689">
    <property type="entry name" value="Homeodomain-like"/>
    <property type="match status" value="2"/>
</dbReference>
<protein>
    <recommendedName>
        <fullName evidence="13">Response regulator</fullName>
    </recommendedName>
</protein>
<comment type="subcellular location">
    <subcellularLocation>
        <location evidence="1">Cytoplasm</location>
    </subcellularLocation>
</comment>
<dbReference type="SMART" id="SM00448">
    <property type="entry name" value="REC"/>
    <property type="match status" value="1"/>
</dbReference>
<feature type="domain" description="HTH araC/xylS-type" evidence="9">
    <location>
        <begin position="370"/>
        <end position="468"/>
    </location>
</feature>
<dbReference type="InterPro" id="IPR051552">
    <property type="entry name" value="HptR"/>
</dbReference>
<feature type="modified residue" description="4-aspartylphosphate" evidence="8">
    <location>
        <position position="55"/>
    </location>
</feature>
<sequence length="470" mass="52365">MYKVLIVDDESWVVESLKACVDWGSLGFEVAGAAHNGLEALQNMESTRPEVVFTDIRMPGMTGLELIKKGSELPSPPKFVVISGYAEFAYAQRALNFGASAYCLKPYDEQEIAGVLGKLKKALDAERFHSESRLLHLLTERNEAGSDSLQAELMKWGLQPGPAIGALVAAFEDGTEPEAGQGLSVKIGRSKTLRLMDYDQLETAARILQTQPGFKGAGISYPCGDAGMLKRAIETAYVLSNQYFMTGKPGIFKHREDGKGEIKDCIRKLGAAIGSKDVPALLRCSDEIKALFRGARVTVKDALHLYNAAFTFLYSVHGDENDGMLLSYEQLMDIFPSGSDMIDYVNMAVMKGIGKNPGYGPKETGNETFKTMLQYVHENYRSAISIQTLTQKYYIHPNYISQLFKKETGETFTSYITRLRITYACELLEQTEDLVSEIAEKAGYQDYFYFTRMFKKVTGRTPTQFREQFA</sequence>
<proteinExistence type="predicted"/>
<dbReference type="CDD" id="cd17536">
    <property type="entry name" value="REC_YesN-like"/>
    <property type="match status" value="1"/>
</dbReference>
<keyword evidence="7" id="KW-0804">Transcription</keyword>
<keyword evidence="2" id="KW-0963">Cytoplasm</keyword>
<dbReference type="PANTHER" id="PTHR42713:SF3">
    <property type="entry name" value="TRANSCRIPTIONAL REGULATORY PROTEIN HPTR"/>
    <property type="match status" value="1"/>
</dbReference>
<evidence type="ECO:0000256" key="2">
    <source>
        <dbReference type="ARBA" id="ARBA00022490"/>
    </source>
</evidence>
<evidence type="ECO:0000256" key="8">
    <source>
        <dbReference type="PROSITE-ProRule" id="PRU00169"/>
    </source>
</evidence>
<keyword evidence="3 8" id="KW-0597">Phosphoprotein</keyword>
<dbReference type="Pfam" id="PF12833">
    <property type="entry name" value="HTH_18"/>
    <property type="match status" value="1"/>
</dbReference>
<dbReference type="GO" id="GO:0005737">
    <property type="term" value="C:cytoplasm"/>
    <property type="evidence" value="ECO:0007669"/>
    <property type="project" value="UniProtKB-SubCell"/>
</dbReference>
<dbReference type="EMBL" id="BORQ01000008">
    <property type="protein sequence ID" value="GIO34087.1"/>
    <property type="molecule type" value="Genomic_DNA"/>
</dbReference>
<evidence type="ECO:0000256" key="3">
    <source>
        <dbReference type="ARBA" id="ARBA00022553"/>
    </source>
</evidence>
<dbReference type="GO" id="GO:0043565">
    <property type="term" value="F:sequence-specific DNA binding"/>
    <property type="evidence" value="ECO:0007669"/>
    <property type="project" value="InterPro"/>
</dbReference>
<reference evidence="11" key="1">
    <citation type="submission" date="2021-03" db="EMBL/GenBank/DDBJ databases">
        <title>Antimicrobial resistance genes in bacteria isolated from Japanese honey, and their potential for conferring macrolide and lincosamide resistance in the American foulbrood pathogen Paenibacillus larvae.</title>
        <authorList>
            <person name="Okamoto M."/>
            <person name="Kumagai M."/>
            <person name="Kanamori H."/>
            <person name="Takamatsu D."/>
        </authorList>
    </citation>
    <scope>NUCLEOTIDE SEQUENCE</scope>
    <source>
        <strain evidence="11">J2TS6</strain>
    </source>
</reference>
<dbReference type="GO" id="GO:0000160">
    <property type="term" value="P:phosphorelay signal transduction system"/>
    <property type="evidence" value="ECO:0007669"/>
    <property type="project" value="UniProtKB-KW"/>
</dbReference>
<dbReference type="PROSITE" id="PS00041">
    <property type="entry name" value="HTH_ARAC_FAMILY_1"/>
    <property type="match status" value="1"/>
</dbReference>
<dbReference type="InterPro" id="IPR020449">
    <property type="entry name" value="Tscrpt_reg_AraC-type_HTH"/>
</dbReference>
<keyword evidence="5" id="KW-0805">Transcription regulation</keyword>
<dbReference type="Proteomes" id="UP000679779">
    <property type="component" value="Unassembled WGS sequence"/>
</dbReference>
<dbReference type="AlphaFoldDB" id="A0A919XNW4"/>
<dbReference type="InterPro" id="IPR001789">
    <property type="entry name" value="Sig_transdc_resp-reg_receiver"/>
</dbReference>
<gene>
    <name evidence="11" type="ORF">J2TS6_52280</name>
</gene>
<evidence type="ECO:0000256" key="4">
    <source>
        <dbReference type="ARBA" id="ARBA00023012"/>
    </source>
</evidence>
<evidence type="ECO:0000313" key="12">
    <source>
        <dbReference type="Proteomes" id="UP000679779"/>
    </source>
</evidence>
<dbReference type="Gene3D" id="3.40.50.2300">
    <property type="match status" value="1"/>
</dbReference>
<dbReference type="PRINTS" id="PR00032">
    <property type="entry name" value="HTHARAC"/>
</dbReference>
<feature type="domain" description="Response regulatory" evidence="10">
    <location>
        <begin position="3"/>
        <end position="120"/>
    </location>
</feature>
<evidence type="ECO:0000256" key="5">
    <source>
        <dbReference type="ARBA" id="ARBA00023015"/>
    </source>
</evidence>
<evidence type="ECO:0000256" key="6">
    <source>
        <dbReference type="ARBA" id="ARBA00023125"/>
    </source>
</evidence>
<dbReference type="PANTHER" id="PTHR42713">
    <property type="entry name" value="HISTIDINE KINASE-RELATED"/>
    <property type="match status" value="1"/>
</dbReference>
<dbReference type="PROSITE" id="PS50110">
    <property type="entry name" value="RESPONSE_REGULATORY"/>
    <property type="match status" value="1"/>
</dbReference>
<dbReference type="InterPro" id="IPR009057">
    <property type="entry name" value="Homeodomain-like_sf"/>
</dbReference>
<keyword evidence="4" id="KW-0902">Two-component regulatory system</keyword>
<dbReference type="SMART" id="SM00342">
    <property type="entry name" value="HTH_ARAC"/>
    <property type="match status" value="1"/>
</dbReference>
<dbReference type="InterPro" id="IPR018062">
    <property type="entry name" value="HTH_AraC-typ_CS"/>
</dbReference>
<dbReference type="InterPro" id="IPR011006">
    <property type="entry name" value="CheY-like_superfamily"/>
</dbReference>
<dbReference type="GO" id="GO:0003700">
    <property type="term" value="F:DNA-binding transcription factor activity"/>
    <property type="evidence" value="ECO:0007669"/>
    <property type="project" value="InterPro"/>
</dbReference>
<evidence type="ECO:0000256" key="1">
    <source>
        <dbReference type="ARBA" id="ARBA00004496"/>
    </source>
</evidence>
<dbReference type="SUPFAM" id="SSF52172">
    <property type="entry name" value="CheY-like"/>
    <property type="match status" value="1"/>
</dbReference>